<dbReference type="Proteomes" id="UP000521943">
    <property type="component" value="Unassembled WGS sequence"/>
</dbReference>
<protein>
    <submittedName>
        <fullName evidence="1">Uncharacterized protein</fullName>
    </submittedName>
</protein>
<organism evidence="1 2">
    <name type="scientific">Ephemerocybe angulata</name>
    <dbReference type="NCBI Taxonomy" id="980116"/>
    <lineage>
        <taxon>Eukaryota</taxon>
        <taxon>Fungi</taxon>
        <taxon>Dikarya</taxon>
        <taxon>Basidiomycota</taxon>
        <taxon>Agaricomycotina</taxon>
        <taxon>Agaricomycetes</taxon>
        <taxon>Agaricomycetidae</taxon>
        <taxon>Agaricales</taxon>
        <taxon>Agaricineae</taxon>
        <taxon>Psathyrellaceae</taxon>
        <taxon>Ephemerocybe</taxon>
    </lineage>
</organism>
<keyword evidence="2" id="KW-1185">Reference proteome</keyword>
<dbReference type="EMBL" id="JACGCI010000078">
    <property type="protein sequence ID" value="KAF6747719.1"/>
    <property type="molecule type" value="Genomic_DNA"/>
</dbReference>
<evidence type="ECO:0000313" key="2">
    <source>
        <dbReference type="Proteomes" id="UP000521943"/>
    </source>
</evidence>
<accession>A0A8H6HJ67</accession>
<dbReference type="AlphaFoldDB" id="A0A8H6HJ67"/>
<proteinExistence type="predicted"/>
<comment type="caution">
    <text evidence="1">The sequence shown here is derived from an EMBL/GenBank/DDBJ whole genome shotgun (WGS) entry which is preliminary data.</text>
</comment>
<sequence length="234" mass="27720">MPPLPTTRSELRAMRAEVDRVLATESDPQARSKYADEQYERLLDVACARVPIPTMADAPPFNFMPYLELLMVWLWPSYQDLETDEERDEFWELLNGVIDVWDDVPYTEFGESMPVDKRREELINIVKSEIEDHEDIVVPDEKKYIDLPWGGDGYWPCLDRDWRKNFDINIHTTIRMSLYFMSLDPSFRLELLRRERRHQVKCHIAMRTHYVDIGRLEDPCVAGPVGQCDCFKFR</sequence>
<reference evidence="1 2" key="1">
    <citation type="submission" date="2020-07" db="EMBL/GenBank/DDBJ databases">
        <title>Comparative genomics of pyrophilous fungi reveals a link between fire events and developmental genes.</title>
        <authorList>
            <consortium name="DOE Joint Genome Institute"/>
            <person name="Steindorff A.S."/>
            <person name="Carver A."/>
            <person name="Calhoun S."/>
            <person name="Stillman K."/>
            <person name="Liu H."/>
            <person name="Lipzen A."/>
            <person name="Pangilinan J."/>
            <person name="Labutti K."/>
            <person name="Bruns T.D."/>
            <person name="Grigoriev I.V."/>
        </authorList>
    </citation>
    <scope>NUCLEOTIDE SEQUENCE [LARGE SCALE GENOMIC DNA]</scope>
    <source>
        <strain evidence="1 2">CBS 144469</strain>
    </source>
</reference>
<gene>
    <name evidence="1" type="ORF">DFP72DRAFT_1075002</name>
</gene>
<evidence type="ECO:0000313" key="1">
    <source>
        <dbReference type="EMBL" id="KAF6747719.1"/>
    </source>
</evidence>
<name>A0A8H6HJ67_9AGAR</name>